<dbReference type="Proteomes" id="UP001227230">
    <property type="component" value="Chromosome 13"/>
</dbReference>
<organism evidence="5 6">
    <name type="scientific">Vitis vinifera</name>
    <name type="common">Grape</name>
    <dbReference type="NCBI Taxonomy" id="29760"/>
    <lineage>
        <taxon>Eukaryota</taxon>
        <taxon>Viridiplantae</taxon>
        <taxon>Streptophyta</taxon>
        <taxon>Embryophyta</taxon>
        <taxon>Tracheophyta</taxon>
        <taxon>Spermatophyta</taxon>
        <taxon>Magnoliopsida</taxon>
        <taxon>eudicotyledons</taxon>
        <taxon>Gunneridae</taxon>
        <taxon>Pentapetalae</taxon>
        <taxon>rosids</taxon>
        <taxon>Vitales</taxon>
        <taxon>Vitaceae</taxon>
        <taxon>Viteae</taxon>
        <taxon>Vitis</taxon>
    </lineage>
</organism>
<dbReference type="Pfam" id="PF13855">
    <property type="entry name" value="LRR_8"/>
    <property type="match status" value="1"/>
</dbReference>
<dbReference type="InterPro" id="IPR001611">
    <property type="entry name" value="Leu-rich_rpt"/>
</dbReference>
<keyword evidence="1" id="KW-0677">Repeat</keyword>
<dbReference type="InterPro" id="IPR056789">
    <property type="entry name" value="LRR_R13L1-DRL21"/>
</dbReference>
<evidence type="ECO:0000256" key="1">
    <source>
        <dbReference type="ARBA" id="ARBA00022737"/>
    </source>
</evidence>
<dbReference type="InterPro" id="IPR032675">
    <property type="entry name" value="LRR_dom_sf"/>
</dbReference>
<dbReference type="EMBL" id="CP126660">
    <property type="protein sequence ID" value="WKA01951.1"/>
    <property type="molecule type" value="Genomic_DNA"/>
</dbReference>
<keyword evidence="2" id="KW-0611">Plant defense</keyword>
<dbReference type="InterPro" id="IPR027417">
    <property type="entry name" value="P-loop_NTPase"/>
</dbReference>
<feature type="domain" description="R13L1/DRL21-like LRR repeat region" evidence="4">
    <location>
        <begin position="344"/>
        <end position="471"/>
    </location>
</feature>
<dbReference type="Pfam" id="PF25019">
    <property type="entry name" value="LRR_R13L1-DRL21"/>
    <property type="match status" value="1"/>
</dbReference>
<gene>
    <name evidence="5" type="ORF">VitviT2T_020196</name>
</gene>
<evidence type="ECO:0000259" key="4">
    <source>
        <dbReference type="Pfam" id="PF25019"/>
    </source>
</evidence>
<dbReference type="SUPFAM" id="SSF52540">
    <property type="entry name" value="P-loop containing nucleoside triphosphate hydrolases"/>
    <property type="match status" value="1"/>
</dbReference>
<dbReference type="Pfam" id="PF23559">
    <property type="entry name" value="WHD_DRP"/>
    <property type="match status" value="1"/>
</dbReference>
<sequence length="543" mass="62800">MRLLLMLGLQSHFESNSSCCYHMYLYIACVSKQRDDEWEHILNSKIWTLPHTECGIIPALRLSYHHLPTQLKRCFVYCTTFPQDYEFRETELVLLWMAEGLIQPLEGNKQMEDLVGEYFRELVSRSFFQQSGNSGPRFVMHNFISDLAQSVAGQLCFNLEDKLKHDKNHTILQDTHHVSYNCCRRFEIFKKCEALKEVEKLRTFIALPIYGGPLWCSLTSKVFSCLFPKLRYLRVLSLSGYHIKELPNSVGDLKHLRYLNLSRTAIERLPESISKLYNLQALILCQCRYLAMLPKSIGNLVDLRHLDITNAVKLEKMPPHIGNLVNLQTLSKFIVEKNNSSSSIKELKKLSNIRGTLSILGLHNVADAQDAMDVDLKGKHNIKDLTMEWGNDFDDTRNEQNEMQVLELLQPHKNLEKLTISFYGRGIFPSWMRNPSFSLMVQLCLKGCRNCTLLPSLGQLSSLKNLRIEGMSGIKNIGVEFYGQNVKSFQSLKSLTFSDMPEWEEWRSPSFIDEERLFPRLRELMMTQCPKLIPPLPKVLSLH</sequence>
<dbReference type="Gene3D" id="1.10.10.10">
    <property type="entry name" value="Winged helix-like DNA-binding domain superfamily/Winged helix DNA-binding domain"/>
    <property type="match status" value="1"/>
</dbReference>
<protein>
    <recommendedName>
        <fullName evidence="7">Disease resistance RPP13-like protein 1</fullName>
    </recommendedName>
</protein>
<reference evidence="5 6" key="1">
    <citation type="journal article" date="2023" name="Hortic Res">
        <title>The complete reference genome for grapevine (Vitis vinifera L.) genetics and breeding.</title>
        <authorList>
            <person name="Shi X."/>
            <person name="Cao S."/>
            <person name="Wang X."/>
            <person name="Huang S."/>
            <person name="Wang Y."/>
            <person name="Liu Z."/>
            <person name="Liu W."/>
            <person name="Leng X."/>
            <person name="Peng Y."/>
            <person name="Wang N."/>
            <person name="Wang Y."/>
            <person name="Ma Z."/>
            <person name="Xu X."/>
            <person name="Zhang F."/>
            <person name="Xue H."/>
            <person name="Zhong H."/>
            <person name="Wang Y."/>
            <person name="Zhang K."/>
            <person name="Velt A."/>
            <person name="Avia K."/>
            <person name="Holtgrawe D."/>
            <person name="Grimplet J."/>
            <person name="Matus J.T."/>
            <person name="Ware D."/>
            <person name="Wu X."/>
            <person name="Wang H."/>
            <person name="Liu C."/>
            <person name="Fang Y."/>
            <person name="Rustenholz C."/>
            <person name="Cheng Z."/>
            <person name="Xiao H."/>
            <person name="Zhou Y."/>
        </authorList>
    </citation>
    <scope>NUCLEOTIDE SEQUENCE [LARGE SCALE GENOMIC DNA]</scope>
    <source>
        <strain evidence="6">cv. Pinot noir / PN40024</strain>
        <tissue evidence="5">Leaf</tissue>
    </source>
</reference>
<keyword evidence="6" id="KW-1185">Reference proteome</keyword>
<dbReference type="PANTHER" id="PTHR47186:SF33">
    <property type="entry name" value="NB-ARC DOMAIN-CONTAINING PROTEIN"/>
    <property type="match status" value="1"/>
</dbReference>
<name>A0ABY9D577_VITVI</name>
<evidence type="ECO:0000259" key="3">
    <source>
        <dbReference type="Pfam" id="PF23559"/>
    </source>
</evidence>
<evidence type="ECO:0008006" key="7">
    <source>
        <dbReference type="Google" id="ProtNLM"/>
    </source>
</evidence>
<evidence type="ECO:0000256" key="2">
    <source>
        <dbReference type="ARBA" id="ARBA00022821"/>
    </source>
</evidence>
<dbReference type="SUPFAM" id="SSF52058">
    <property type="entry name" value="L domain-like"/>
    <property type="match status" value="1"/>
</dbReference>
<dbReference type="InterPro" id="IPR058922">
    <property type="entry name" value="WHD_DRP"/>
</dbReference>
<dbReference type="Gene3D" id="3.80.10.10">
    <property type="entry name" value="Ribonuclease Inhibitor"/>
    <property type="match status" value="1"/>
</dbReference>
<dbReference type="InterPro" id="IPR036388">
    <property type="entry name" value="WH-like_DNA-bd_sf"/>
</dbReference>
<accession>A0ABY9D577</accession>
<dbReference type="PANTHER" id="PTHR47186">
    <property type="entry name" value="LEUCINE-RICH REPEAT-CONTAINING PROTEIN 57"/>
    <property type="match status" value="1"/>
</dbReference>
<evidence type="ECO:0000313" key="6">
    <source>
        <dbReference type="Proteomes" id="UP001227230"/>
    </source>
</evidence>
<evidence type="ECO:0000313" key="5">
    <source>
        <dbReference type="EMBL" id="WKA01951.1"/>
    </source>
</evidence>
<proteinExistence type="predicted"/>
<feature type="domain" description="Disease resistance protein winged helix" evidence="3">
    <location>
        <begin position="81"/>
        <end position="148"/>
    </location>
</feature>